<dbReference type="AlphaFoldDB" id="A0A5B6UFF4"/>
<evidence type="ECO:0000256" key="2">
    <source>
        <dbReference type="ARBA" id="ARBA00023015"/>
    </source>
</evidence>
<evidence type="ECO:0000256" key="1">
    <source>
        <dbReference type="ARBA" id="ARBA00004123"/>
    </source>
</evidence>
<dbReference type="InterPro" id="IPR016177">
    <property type="entry name" value="DNA-bd_dom_sf"/>
</dbReference>
<feature type="domain" description="AP2/ERF" evidence="7">
    <location>
        <begin position="61"/>
        <end position="121"/>
    </location>
</feature>
<dbReference type="CDD" id="cd00018">
    <property type="entry name" value="AP2"/>
    <property type="match status" value="1"/>
</dbReference>
<dbReference type="Gene3D" id="3.30.730.10">
    <property type="entry name" value="AP2/ERF domain"/>
    <property type="match status" value="1"/>
</dbReference>
<evidence type="ECO:0000256" key="3">
    <source>
        <dbReference type="ARBA" id="ARBA00023125"/>
    </source>
</evidence>
<reference evidence="9" key="1">
    <citation type="journal article" date="2019" name="Plant Biotechnol. J.">
        <title>Genome sequencing of the Australian wild diploid species Gossypium australe highlights disease resistance and delayed gland morphogenesis.</title>
        <authorList>
            <person name="Cai Y."/>
            <person name="Cai X."/>
            <person name="Wang Q."/>
            <person name="Wang P."/>
            <person name="Zhang Y."/>
            <person name="Cai C."/>
            <person name="Xu Y."/>
            <person name="Wang K."/>
            <person name="Zhou Z."/>
            <person name="Wang C."/>
            <person name="Geng S."/>
            <person name="Li B."/>
            <person name="Dong Q."/>
            <person name="Hou Y."/>
            <person name="Wang H."/>
            <person name="Ai P."/>
            <person name="Liu Z."/>
            <person name="Yi F."/>
            <person name="Sun M."/>
            <person name="An G."/>
            <person name="Cheng J."/>
            <person name="Zhang Y."/>
            <person name="Shi Q."/>
            <person name="Xie Y."/>
            <person name="Shi X."/>
            <person name="Chang Y."/>
            <person name="Huang F."/>
            <person name="Chen Y."/>
            <person name="Hong S."/>
            <person name="Mi L."/>
            <person name="Sun Q."/>
            <person name="Zhang L."/>
            <person name="Zhou B."/>
            <person name="Peng R."/>
            <person name="Zhang X."/>
            <person name="Liu F."/>
        </authorList>
    </citation>
    <scope>NUCLEOTIDE SEQUENCE [LARGE SCALE GENOMIC DNA]</scope>
    <source>
        <strain evidence="9">cv. PA1801</strain>
    </source>
</reference>
<dbReference type="SMART" id="SM00380">
    <property type="entry name" value="AP2"/>
    <property type="match status" value="1"/>
</dbReference>
<keyword evidence="2" id="KW-0805">Transcription regulation</keyword>
<dbReference type="PRINTS" id="PR00367">
    <property type="entry name" value="ETHRSPELEMNT"/>
</dbReference>
<dbReference type="GO" id="GO:0003677">
    <property type="term" value="F:DNA binding"/>
    <property type="evidence" value="ECO:0007669"/>
    <property type="project" value="UniProtKB-KW"/>
</dbReference>
<evidence type="ECO:0000313" key="9">
    <source>
        <dbReference type="Proteomes" id="UP000325315"/>
    </source>
</evidence>
<dbReference type="Proteomes" id="UP000325315">
    <property type="component" value="Unassembled WGS sequence"/>
</dbReference>
<keyword evidence="9" id="KW-1185">Reference proteome</keyword>
<protein>
    <submittedName>
        <fullName evidence="8">AP2-like ethylene-responsive transcription factor</fullName>
    </submittedName>
</protein>
<dbReference type="PANTHER" id="PTHR32467">
    <property type="entry name" value="AP2-LIKE ETHYLENE-RESPONSIVE TRANSCRIPTION FACTOR"/>
    <property type="match status" value="1"/>
</dbReference>
<dbReference type="PANTHER" id="PTHR32467:SF81">
    <property type="entry name" value="OS06G0145700 PROTEIN"/>
    <property type="match status" value="1"/>
</dbReference>
<dbReference type="InterPro" id="IPR001471">
    <property type="entry name" value="AP2/ERF_dom"/>
</dbReference>
<feature type="compositionally biased region" description="Acidic residues" evidence="6">
    <location>
        <begin position="227"/>
        <end position="238"/>
    </location>
</feature>
<dbReference type="EMBL" id="SMMG02000012">
    <property type="protein sequence ID" value="KAA3455998.1"/>
    <property type="molecule type" value="Genomic_DNA"/>
</dbReference>
<evidence type="ECO:0000256" key="6">
    <source>
        <dbReference type="SAM" id="MobiDB-lite"/>
    </source>
</evidence>
<comment type="subcellular location">
    <subcellularLocation>
        <location evidence="1">Nucleus</location>
    </subcellularLocation>
</comment>
<accession>A0A5B6UFF4</accession>
<dbReference type="SUPFAM" id="SSF54171">
    <property type="entry name" value="DNA-binding domain"/>
    <property type="match status" value="1"/>
</dbReference>
<proteinExistence type="predicted"/>
<organism evidence="8 9">
    <name type="scientific">Gossypium australe</name>
    <dbReference type="NCBI Taxonomy" id="47621"/>
    <lineage>
        <taxon>Eukaryota</taxon>
        <taxon>Viridiplantae</taxon>
        <taxon>Streptophyta</taxon>
        <taxon>Embryophyta</taxon>
        <taxon>Tracheophyta</taxon>
        <taxon>Spermatophyta</taxon>
        <taxon>Magnoliopsida</taxon>
        <taxon>eudicotyledons</taxon>
        <taxon>Gunneridae</taxon>
        <taxon>Pentapetalae</taxon>
        <taxon>rosids</taxon>
        <taxon>malvids</taxon>
        <taxon>Malvales</taxon>
        <taxon>Malvaceae</taxon>
        <taxon>Malvoideae</taxon>
        <taxon>Gossypium</taxon>
    </lineage>
</organism>
<keyword evidence="4" id="KW-0804">Transcription</keyword>
<dbReference type="GO" id="GO:0005634">
    <property type="term" value="C:nucleus"/>
    <property type="evidence" value="ECO:0007669"/>
    <property type="project" value="UniProtKB-SubCell"/>
</dbReference>
<dbReference type="GO" id="GO:0003700">
    <property type="term" value="F:DNA-binding transcription factor activity"/>
    <property type="evidence" value="ECO:0007669"/>
    <property type="project" value="InterPro"/>
</dbReference>
<comment type="caution">
    <text evidence="8">The sequence shown here is derived from an EMBL/GenBank/DDBJ whole genome shotgun (WGS) entry which is preliminary data.</text>
</comment>
<dbReference type="OrthoDB" id="207175at2759"/>
<dbReference type="PROSITE" id="PS51032">
    <property type="entry name" value="AP2_ERF"/>
    <property type="match status" value="1"/>
</dbReference>
<dbReference type="InterPro" id="IPR036955">
    <property type="entry name" value="AP2/ERF_dom_sf"/>
</dbReference>
<name>A0A5B6UFF4_9ROSI</name>
<gene>
    <name evidence="8" type="ORF">EPI10_018960</name>
</gene>
<evidence type="ECO:0000259" key="7">
    <source>
        <dbReference type="PROSITE" id="PS51032"/>
    </source>
</evidence>
<evidence type="ECO:0000313" key="8">
    <source>
        <dbReference type="EMBL" id="KAA3455998.1"/>
    </source>
</evidence>
<keyword evidence="3" id="KW-0238">DNA-binding</keyword>
<evidence type="ECO:0000256" key="5">
    <source>
        <dbReference type="ARBA" id="ARBA00023242"/>
    </source>
</evidence>
<keyword evidence="5" id="KW-0539">Nucleus</keyword>
<evidence type="ECO:0000256" key="4">
    <source>
        <dbReference type="ARBA" id="ARBA00023163"/>
    </source>
</evidence>
<feature type="region of interest" description="Disordered" evidence="6">
    <location>
        <begin position="223"/>
        <end position="253"/>
    </location>
</feature>
<sequence>MVKDESYQRRRRMSSVYGDVQSVRCVKRRRRDRCDVNQGLQQNDQSSNAPAAAITVKRSSRFRGVSKHRWTGRYEAHLWDKLSWNVTQKKKGKQDTQEEAARAYDIAAIEYRGINAVTNFDLSTYVGWLRPGPGMTNNYRIAANETPATVEPESVQSTSCYSPIEESKPSIHYPFAADYSDSPQKQQHVVETKLPVSYKSSSPTALSLLLRSSVFRELVEKNANNVSEDESSNSDADDEQKNQQPGRSDHSDEFGRLFYDEIGSGFPLFFSPTKDIIQLQENELPFVI</sequence>